<keyword evidence="2" id="KW-1185">Reference proteome</keyword>
<dbReference type="Proteomes" id="UP000814128">
    <property type="component" value="Unassembled WGS sequence"/>
</dbReference>
<sequence length="120" mass="13514">MLPQMSARVARTCVPLSFASRRFASGGGQYNEPTGNLFGEPHLAPGQRRKWEWWEPYWYFGIFGGMGLATVGLYYKPDTSIKTWALQEAKSRMEARGEATDYASYKASREAKLVPRPDSA</sequence>
<accession>A0ACB8QH74</accession>
<dbReference type="EMBL" id="MU273611">
    <property type="protein sequence ID" value="KAI0030651.1"/>
    <property type="molecule type" value="Genomic_DNA"/>
</dbReference>
<organism evidence="1 2">
    <name type="scientific">Vararia minispora EC-137</name>
    <dbReference type="NCBI Taxonomy" id="1314806"/>
    <lineage>
        <taxon>Eukaryota</taxon>
        <taxon>Fungi</taxon>
        <taxon>Dikarya</taxon>
        <taxon>Basidiomycota</taxon>
        <taxon>Agaricomycotina</taxon>
        <taxon>Agaricomycetes</taxon>
        <taxon>Russulales</taxon>
        <taxon>Lachnocladiaceae</taxon>
        <taxon>Vararia</taxon>
    </lineage>
</organism>
<gene>
    <name evidence="1" type="ORF">K488DRAFT_53730</name>
</gene>
<protein>
    <submittedName>
        <fullName evidence="1">ESSS subunit of NADH:ubiquinone oxidoreductase-domain-containing protein</fullName>
    </submittedName>
</protein>
<reference evidence="1" key="2">
    <citation type="journal article" date="2022" name="New Phytol.">
        <title>Evolutionary transition to the ectomycorrhizal habit in the genomes of a hyperdiverse lineage of mushroom-forming fungi.</title>
        <authorList>
            <person name="Looney B."/>
            <person name="Miyauchi S."/>
            <person name="Morin E."/>
            <person name="Drula E."/>
            <person name="Courty P.E."/>
            <person name="Kohler A."/>
            <person name="Kuo A."/>
            <person name="LaButti K."/>
            <person name="Pangilinan J."/>
            <person name="Lipzen A."/>
            <person name="Riley R."/>
            <person name="Andreopoulos W."/>
            <person name="He G."/>
            <person name="Johnson J."/>
            <person name="Nolan M."/>
            <person name="Tritt A."/>
            <person name="Barry K.W."/>
            <person name="Grigoriev I.V."/>
            <person name="Nagy L.G."/>
            <person name="Hibbett D."/>
            <person name="Henrissat B."/>
            <person name="Matheny P.B."/>
            <person name="Labbe J."/>
            <person name="Martin F.M."/>
        </authorList>
    </citation>
    <scope>NUCLEOTIDE SEQUENCE</scope>
    <source>
        <strain evidence="1">EC-137</strain>
    </source>
</reference>
<comment type="caution">
    <text evidence="1">The sequence shown here is derived from an EMBL/GenBank/DDBJ whole genome shotgun (WGS) entry which is preliminary data.</text>
</comment>
<evidence type="ECO:0000313" key="1">
    <source>
        <dbReference type="EMBL" id="KAI0030651.1"/>
    </source>
</evidence>
<reference evidence="1" key="1">
    <citation type="submission" date="2021-02" db="EMBL/GenBank/DDBJ databases">
        <authorList>
            <consortium name="DOE Joint Genome Institute"/>
            <person name="Ahrendt S."/>
            <person name="Looney B.P."/>
            <person name="Miyauchi S."/>
            <person name="Morin E."/>
            <person name="Drula E."/>
            <person name="Courty P.E."/>
            <person name="Chicoki N."/>
            <person name="Fauchery L."/>
            <person name="Kohler A."/>
            <person name="Kuo A."/>
            <person name="Labutti K."/>
            <person name="Pangilinan J."/>
            <person name="Lipzen A."/>
            <person name="Riley R."/>
            <person name="Andreopoulos W."/>
            <person name="He G."/>
            <person name="Johnson J."/>
            <person name="Barry K.W."/>
            <person name="Grigoriev I.V."/>
            <person name="Nagy L."/>
            <person name="Hibbett D."/>
            <person name="Henrissat B."/>
            <person name="Matheny P.B."/>
            <person name="Labbe J."/>
            <person name="Martin F."/>
        </authorList>
    </citation>
    <scope>NUCLEOTIDE SEQUENCE</scope>
    <source>
        <strain evidence="1">EC-137</strain>
    </source>
</reference>
<evidence type="ECO:0000313" key="2">
    <source>
        <dbReference type="Proteomes" id="UP000814128"/>
    </source>
</evidence>
<proteinExistence type="predicted"/>
<name>A0ACB8QH74_9AGAM</name>